<organism evidence="1 2">
    <name type="scientific">[Lactobacillus] rogosae</name>
    <dbReference type="NCBI Taxonomy" id="706562"/>
    <lineage>
        <taxon>Bacteria</taxon>
        <taxon>Bacillati</taxon>
        <taxon>Bacillota</taxon>
        <taxon>Clostridia</taxon>
        <taxon>Lachnospirales</taxon>
        <taxon>Lachnospiraceae</taxon>
        <taxon>Lachnospira</taxon>
    </lineage>
</organism>
<dbReference type="Proteomes" id="UP001442364">
    <property type="component" value="Unassembled WGS sequence"/>
</dbReference>
<dbReference type="RefSeq" id="WP_349153534.1">
    <property type="nucleotide sequence ID" value="NZ_DAWDAH010000002.1"/>
</dbReference>
<dbReference type="InterPro" id="IPR045706">
    <property type="entry name" value="DUF6062"/>
</dbReference>
<protein>
    <submittedName>
        <fullName evidence="1">DUF6062 family protein</fullName>
    </submittedName>
</protein>
<gene>
    <name evidence="1" type="ORF">WMO14_06695</name>
</gene>
<sequence>MKEKIYTVPVNDAFALDSECPICSMFEKLENDAVEYAMGPSYMEDDIREKTDKIGFCSRHIKKIYEQNNRLGYALVMKTHMDYVIKQIESYSDDKGAGKTLLKKGKEAQVCSYIDELEGKCFVCDKVEDTIERYIDTVFYMYKHDKDFVDKLKSCKGFCTSHYGLLMKRASGKLSGAQYTEFTELITKLYIDNMKRVRDDVAWFINKFDHKYANEPWKNAKDSLVRATLKDTGVNIQ</sequence>
<name>A0ABV1BXG1_9FIRM</name>
<evidence type="ECO:0000313" key="2">
    <source>
        <dbReference type="Proteomes" id="UP001442364"/>
    </source>
</evidence>
<comment type="caution">
    <text evidence="1">The sequence shown here is derived from an EMBL/GenBank/DDBJ whole genome shotgun (WGS) entry which is preliminary data.</text>
</comment>
<accession>A0ABV1BXG1</accession>
<keyword evidence="2" id="KW-1185">Reference proteome</keyword>
<reference evidence="1 2" key="1">
    <citation type="submission" date="2024-03" db="EMBL/GenBank/DDBJ databases">
        <title>Human intestinal bacterial collection.</title>
        <authorList>
            <person name="Pauvert C."/>
            <person name="Hitch T.C.A."/>
            <person name="Clavel T."/>
        </authorList>
    </citation>
    <scope>NUCLEOTIDE SEQUENCE [LARGE SCALE GENOMIC DNA]</scope>
    <source>
        <strain evidence="1 2">CLA-AA-H255</strain>
    </source>
</reference>
<proteinExistence type="predicted"/>
<dbReference type="EMBL" id="JBBMER010000004">
    <property type="protein sequence ID" value="MEQ2379564.1"/>
    <property type="molecule type" value="Genomic_DNA"/>
</dbReference>
<evidence type="ECO:0000313" key="1">
    <source>
        <dbReference type="EMBL" id="MEQ2379564.1"/>
    </source>
</evidence>
<dbReference type="Pfam" id="PF19538">
    <property type="entry name" value="DUF6062"/>
    <property type="match status" value="1"/>
</dbReference>